<evidence type="ECO:0000256" key="1">
    <source>
        <dbReference type="SAM" id="MobiDB-lite"/>
    </source>
</evidence>
<dbReference type="AlphaFoldDB" id="A0A0Q0D1W0"/>
<dbReference type="Proteomes" id="UP000050317">
    <property type="component" value="Unassembled WGS sequence"/>
</dbReference>
<feature type="region of interest" description="Disordered" evidence="1">
    <location>
        <begin position="1"/>
        <end position="40"/>
    </location>
</feature>
<keyword evidence="2" id="KW-0238">DNA-binding</keyword>
<evidence type="ECO:0000313" key="2">
    <source>
        <dbReference type="EMBL" id="KPZ11302.1"/>
    </source>
</evidence>
<accession>A0A0Q0D1W0</accession>
<reference evidence="2 3" key="1">
    <citation type="submission" date="2015-09" db="EMBL/GenBank/DDBJ databases">
        <title>Genome announcement of multiple Pseudomonas syringae strains.</title>
        <authorList>
            <person name="Thakur S."/>
            <person name="Wang P.W."/>
            <person name="Gong Y."/>
            <person name="Weir B.S."/>
            <person name="Guttman D.S."/>
        </authorList>
    </citation>
    <scope>NUCLEOTIDE SEQUENCE [LARGE SCALE GENOMIC DNA]</scope>
    <source>
        <strain evidence="2 3">ICMP3963</strain>
    </source>
</reference>
<dbReference type="EMBL" id="LJRR01000363">
    <property type="protein sequence ID" value="KPZ11302.1"/>
    <property type="molecule type" value="Genomic_DNA"/>
</dbReference>
<organism evidence="2 3">
    <name type="scientific">Pseudomonas syringae pv. viburni</name>
    <dbReference type="NCBI Taxonomy" id="251703"/>
    <lineage>
        <taxon>Bacteria</taxon>
        <taxon>Pseudomonadati</taxon>
        <taxon>Pseudomonadota</taxon>
        <taxon>Gammaproteobacteria</taxon>
        <taxon>Pseudomonadales</taxon>
        <taxon>Pseudomonadaceae</taxon>
        <taxon>Pseudomonas</taxon>
    </lineage>
</organism>
<protein>
    <submittedName>
        <fullName evidence="2">DNA-binding protein</fullName>
    </submittedName>
</protein>
<feature type="compositionally biased region" description="Polar residues" evidence="1">
    <location>
        <begin position="1"/>
        <end position="15"/>
    </location>
</feature>
<sequence length="69" mass="7313">MSSPNVPPMSAQTTGMDGVITKANGSPITKPAPLQPKTVTHISSAVRPPITTGWLFKRLGRKRKVPSSC</sequence>
<gene>
    <name evidence="2" type="ORF">ALO40_200216</name>
</gene>
<name>A0A0Q0D1W0_9PSED</name>
<evidence type="ECO:0000313" key="3">
    <source>
        <dbReference type="Proteomes" id="UP000050317"/>
    </source>
</evidence>
<proteinExistence type="predicted"/>
<dbReference type="GO" id="GO:0003677">
    <property type="term" value="F:DNA binding"/>
    <property type="evidence" value="ECO:0007669"/>
    <property type="project" value="UniProtKB-KW"/>
</dbReference>
<comment type="caution">
    <text evidence="2">The sequence shown here is derived from an EMBL/GenBank/DDBJ whole genome shotgun (WGS) entry which is preliminary data.</text>
</comment>